<dbReference type="InterPro" id="IPR051550">
    <property type="entry name" value="SCF-Subunits/Alg-Epimerases"/>
</dbReference>
<feature type="domain" description="Right handed beta helix" evidence="4">
    <location>
        <begin position="151"/>
        <end position="316"/>
    </location>
</feature>
<evidence type="ECO:0000313" key="6">
    <source>
        <dbReference type="Proteomes" id="UP000295601"/>
    </source>
</evidence>
<keyword evidence="3" id="KW-0732">Signal</keyword>
<evidence type="ECO:0000259" key="4">
    <source>
        <dbReference type="Pfam" id="PF13229"/>
    </source>
</evidence>
<dbReference type="SUPFAM" id="SSF51126">
    <property type="entry name" value="Pectin lyase-like"/>
    <property type="match status" value="1"/>
</dbReference>
<dbReference type="AlphaFoldDB" id="A0A4R6RTX8"/>
<dbReference type="PANTHER" id="PTHR22990">
    <property type="entry name" value="F-BOX ONLY PROTEIN"/>
    <property type="match status" value="1"/>
</dbReference>
<evidence type="ECO:0000256" key="3">
    <source>
        <dbReference type="SAM" id="SignalP"/>
    </source>
</evidence>
<sequence>MRVTAVVSVVFLAAMLAMSMIGCATSRAEQEVVRVPQDASTITEAIDAVAPNGLILVGDGVYEEEVLIDKEGVTIRGENRNETVIDAGGIRPYGIVGVADGVTVENLTVTGATFYGVLITGMFTDDGPEARGSSGYTSLDPEEFPPLQRFLVDHVTAYNNGLYGIYAFDAQHGVIRDSFASGSADSGLYVGQCRQCNILVTGNRATDNAVGFENANASDSVWIVDNDFSGNRIGMTFLSNYQEAFAPQRGNWIARNTIVGNISSDSPSHAQGGWGTGIGLSGATANLFEHNVIADNPRAGVLVSNAEDLASVENSFSGNLFSENGVDAANISSDRGAAESNCFDVGVTLLPSSLRDSCEGVQPAVTVDDLPKVTVPSGVSFLQVATPRNQPNLEATGRVPEPLPEEIGRPVGAPSD</sequence>
<dbReference type="InterPro" id="IPR039448">
    <property type="entry name" value="Beta_helix"/>
</dbReference>
<feature type="region of interest" description="Disordered" evidence="2">
    <location>
        <begin position="386"/>
        <end position="416"/>
    </location>
</feature>
<gene>
    <name evidence="5" type="ORF">EDF62_3022</name>
</gene>
<reference evidence="5 6" key="1">
    <citation type="submission" date="2019-03" db="EMBL/GenBank/DDBJ databases">
        <title>Genomic analyses of the natural microbiome of Caenorhabditis elegans.</title>
        <authorList>
            <person name="Samuel B."/>
        </authorList>
    </citation>
    <scope>NUCLEOTIDE SEQUENCE [LARGE SCALE GENOMIC DNA]</scope>
    <source>
        <strain evidence="5 6">JUb18</strain>
    </source>
</reference>
<keyword evidence="5" id="KW-0456">Lyase</keyword>
<dbReference type="InterPro" id="IPR012334">
    <property type="entry name" value="Pectin_lyas_fold"/>
</dbReference>
<protein>
    <submittedName>
        <fullName evidence="5">Parallel beta helix pectate lyase-like protein</fullName>
    </submittedName>
</protein>
<dbReference type="RefSeq" id="WP_166644361.1">
    <property type="nucleotide sequence ID" value="NZ_SNYA01000008.1"/>
</dbReference>
<accession>A0A4R6RTX8</accession>
<feature type="chain" id="PRO_5038991119" evidence="3">
    <location>
        <begin position="20"/>
        <end position="416"/>
    </location>
</feature>
<name>A0A4R6RTX8_9MICO</name>
<evidence type="ECO:0000256" key="2">
    <source>
        <dbReference type="SAM" id="MobiDB-lite"/>
    </source>
</evidence>
<proteinExistence type="predicted"/>
<evidence type="ECO:0000256" key="1">
    <source>
        <dbReference type="ARBA" id="ARBA00022737"/>
    </source>
</evidence>
<evidence type="ECO:0000313" key="5">
    <source>
        <dbReference type="EMBL" id="TDP89725.1"/>
    </source>
</evidence>
<organism evidence="5 6">
    <name type="scientific">Leucobacter luti</name>
    <dbReference type="NCBI Taxonomy" id="340320"/>
    <lineage>
        <taxon>Bacteria</taxon>
        <taxon>Bacillati</taxon>
        <taxon>Actinomycetota</taxon>
        <taxon>Actinomycetes</taxon>
        <taxon>Micrococcales</taxon>
        <taxon>Microbacteriaceae</taxon>
        <taxon>Leucobacter</taxon>
    </lineage>
</organism>
<dbReference type="SMART" id="SM00710">
    <property type="entry name" value="PbH1"/>
    <property type="match status" value="8"/>
</dbReference>
<dbReference type="PANTHER" id="PTHR22990:SF15">
    <property type="entry name" value="F-BOX ONLY PROTEIN 10"/>
    <property type="match status" value="1"/>
</dbReference>
<feature type="signal peptide" evidence="3">
    <location>
        <begin position="1"/>
        <end position="19"/>
    </location>
</feature>
<dbReference type="Gene3D" id="2.160.20.10">
    <property type="entry name" value="Single-stranded right-handed beta-helix, Pectin lyase-like"/>
    <property type="match status" value="1"/>
</dbReference>
<dbReference type="Pfam" id="PF13229">
    <property type="entry name" value="Beta_helix"/>
    <property type="match status" value="1"/>
</dbReference>
<keyword evidence="6" id="KW-1185">Reference proteome</keyword>
<dbReference type="Proteomes" id="UP000295601">
    <property type="component" value="Unassembled WGS sequence"/>
</dbReference>
<keyword evidence="1" id="KW-0677">Repeat</keyword>
<comment type="caution">
    <text evidence="5">The sequence shown here is derived from an EMBL/GenBank/DDBJ whole genome shotgun (WGS) entry which is preliminary data.</text>
</comment>
<dbReference type="EMBL" id="SNYA01000008">
    <property type="protein sequence ID" value="TDP89725.1"/>
    <property type="molecule type" value="Genomic_DNA"/>
</dbReference>
<dbReference type="GO" id="GO:0016829">
    <property type="term" value="F:lyase activity"/>
    <property type="evidence" value="ECO:0007669"/>
    <property type="project" value="UniProtKB-KW"/>
</dbReference>
<dbReference type="InterPro" id="IPR006626">
    <property type="entry name" value="PbH1"/>
</dbReference>
<dbReference type="PROSITE" id="PS51257">
    <property type="entry name" value="PROKAR_LIPOPROTEIN"/>
    <property type="match status" value="1"/>
</dbReference>
<dbReference type="InterPro" id="IPR011050">
    <property type="entry name" value="Pectin_lyase_fold/virulence"/>
</dbReference>